<dbReference type="EMBL" id="WTVQ01000014">
    <property type="protein sequence ID" value="NMG75177.1"/>
    <property type="molecule type" value="Genomic_DNA"/>
</dbReference>
<evidence type="ECO:0000313" key="4">
    <source>
        <dbReference type="Proteomes" id="UP000648984"/>
    </source>
</evidence>
<feature type="chain" id="PRO_5046364527" evidence="2">
    <location>
        <begin position="30"/>
        <end position="188"/>
    </location>
</feature>
<comment type="caution">
    <text evidence="3">The sequence shown here is derived from an EMBL/GenBank/DDBJ whole genome shotgun (WGS) entry which is preliminary data.</text>
</comment>
<evidence type="ECO:0000313" key="3">
    <source>
        <dbReference type="EMBL" id="NMG75177.1"/>
    </source>
</evidence>
<accession>A0ABX1QCF8</accession>
<protein>
    <submittedName>
        <fullName evidence="3">Uncharacterized protein</fullName>
    </submittedName>
</protein>
<sequence length="188" mass="19373">MNSHLTSVPRLARRLALLLAASLTVPAVAGPGHEGGHDHDEAPVLGSGPALPRFEAHSDLFEAVGVVNGGELSLTLDTYTTNEPVPGARIELESGTFKALGEFRPEQGNYRFDAGPFVAPGSHPVTLTVTAGNDIDLLAADLIVPGEHPAAAEIGKIVPGSPLLWGAGGLVAGLALAFGLRRRRKTAA</sequence>
<dbReference type="Proteomes" id="UP000648984">
    <property type="component" value="Unassembled WGS sequence"/>
</dbReference>
<reference evidence="3 4" key="1">
    <citation type="submission" date="2019-12" db="EMBL/GenBank/DDBJ databases">
        <title>Comparative genomics gives insights into the taxonomy of the Azoarcus-Aromatoleum group and reveals separate origins of nif in the plant-associated Azoarcus and non-plant-associated Aromatoleum sub-groups.</title>
        <authorList>
            <person name="Lafos M."/>
            <person name="Maluk M."/>
            <person name="Batista M."/>
            <person name="Junghare M."/>
            <person name="Carmona M."/>
            <person name="Faoro H."/>
            <person name="Cruz L.M."/>
            <person name="Battistoni F."/>
            <person name="De Souza E."/>
            <person name="Pedrosa F."/>
            <person name="Chen W.-M."/>
            <person name="Poole P.S."/>
            <person name="Dixon R.A."/>
            <person name="James E.K."/>
        </authorList>
    </citation>
    <scope>NUCLEOTIDE SEQUENCE [LARGE SCALE GENOMIC DNA]</scope>
    <source>
        <strain evidence="3 4">22Lin</strain>
    </source>
</reference>
<keyword evidence="1" id="KW-0812">Transmembrane</keyword>
<keyword evidence="1" id="KW-0472">Membrane</keyword>
<keyword evidence="2" id="KW-0732">Signal</keyword>
<name>A0ABX1QCF8_9RHOO</name>
<evidence type="ECO:0000256" key="2">
    <source>
        <dbReference type="SAM" id="SignalP"/>
    </source>
</evidence>
<feature type="transmembrane region" description="Helical" evidence="1">
    <location>
        <begin position="163"/>
        <end position="180"/>
    </location>
</feature>
<proteinExistence type="predicted"/>
<feature type="signal peptide" evidence="2">
    <location>
        <begin position="1"/>
        <end position="29"/>
    </location>
</feature>
<evidence type="ECO:0000256" key="1">
    <source>
        <dbReference type="SAM" id="Phobius"/>
    </source>
</evidence>
<gene>
    <name evidence="3" type="ORF">GPA25_10460</name>
</gene>
<dbReference type="RefSeq" id="WP_169260322.1">
    <property type="nucleotide sequence ID" value="NZ_WTVQ01000014.1"/>
</dbReference>
<organism evidence="3 4">
    <name type="scientific">Aromatoleum diolicum</name>
    <dbReference type="NCBI Taxonomy" id="75796"/>
    <lineage>
        <taxon>Bacteria</taxon>
        <taxon>Pseudomonadati</taxon>
        <taxon>Pseudomonadota</taxon>
        <taxon>Betaproteobacteria</taxon>
        <taxon>Rhodocyclales</taxon>
        <taxon>Rhodocyclaceae</taxon>
        <taxon>Aromatoleum</taxon>
    </lineage>
</organism>
<keyword evidence="4" id="KW-1185">Reference proteome</keyword>
<keyword evidence="1" id="KW-1133">Transmembrane helix</keyword>